<sequence>MEVPKRFWHSVYLVYRIAYLSNFSHEKLEKTHDVNQHPDTVDNAFSQLILLYLLNSNKLRQTEIRELRQCIKYWIPLVHFQLHANEKTKYVFNYLSDQAPRAYLSPQDTTFMHNASEVIYINLSELASYINTTLKDNAKYYSEEEEHNLNSVLKYHILNLLTQNPLRSSVRYADEGQVNVVFGITSAHFFLSNAKHFKETLALDIDISLQNSPQLLASMSNDREVHLMSKIHEQRFNAEISKTYTTQIVNRSELGFCLRWQNHPPKHLRTGEFILVQEIDNKLWTGALIRWMKHNQDQSIDFGIELLSAKMCPVAIYAPKQNSNPIFHPAILLLNQADQYSLILPGAQIFHENQNLSLRFGNLEIKIFLEKGIILTQSCARFSFDLLERSKQKLLDQYFEQQMDTTATQDF</sequence>
<dbReference type="Proteomes" id="UP000625711">
    <property type="component" value="Unassembled WGS sequence"/>
</dbReference>
<name>A0A834IDP2_RHYFE</name>
<protein>
    <submittedName>
        <fullName evidence="1">Uncharacterized protein</fullName>
    </submittedName>
</protein>
<reference evidence="1" key="1">
    <citation type="submission" date="2020-08" db="EMBL/GenBank/DDBJ databases">
        <title>Genome sequencing and assembly of the red palm weevil Rhynchophorus ferrugineus.</title>
        <authorList>
            <person name="Dias G.B."/>
            <person name="Bergman C.M."/>
            <person name="Manee M."/>
        </authorList>
    </citation>
    <scope>NUCLEOTIDE SEQUENCE</scope>
    <source>
        <strain evidence="1">AA-2017</strain>
        <tissue evidence="1">Whole larva</tissue>
    </source>
</reference>
<dbReference type="AlphaFoldDB" id="A0A834IDP2"/>
<comment type="caution">
    <text evidence="1">The sequence shown here is derived from an EMBL/GenBank/DDBJ whole genome shotgun (WGS) entry which is preliminary data.</text>
</comment>
<dbReference type="EMBL" id="JAACXV010008095">
    <property type="protein sequence ID" value="KAF7276173.1"/>
    <property type="molecule type" value="Genomic_DNA"/>
</dbReference>
<gene>
    <name evidence="1" type="ORF">GWI33_010851</name>
</gene>
<evidence type="ECO:0000313" key="2">
    <source>
        <dbReference type="Proteomes" id="UP000625711"/>
    </source>
</evidence>
<proteinExistence type="predicted"/>
<dbReference type="OrthoDB" id="10667675at2759"/>
<evidence type="ECO:0000313" key="1">
    <source>
        <dbReference type="EMBL" id="KAF7276173.1"/>
    </source>
</evidence>
<accession>A0A834IDP2</accession>
<keyword evidence="2" id="KW-1185">Reference proteome</keyword>
<organism evidence="1 2">
    <name type="scientific">Rhynchophorus ferrugineus</name>
    <name type="common">Red palm weevil</name>
    <name type="synonym">Curculio ferrugineus</name>
    <dbReference type="NCBI Taxonomy" id="354439"/>
    <lineage>
        <taxon>Eukaryota</taxon>
        <taxon>Metazoa</taxon>
        <taxon>Ecdysozoa</taxon>
        <taxon>Arthropoda</taxon>
        <taxon>Hexapoda</taxon>
        <taxon>Insecta</taxon>
        <taxon>Pterygota</taxon>
        <taxon>Neoptera</taxon>
        <taxon>Endopterygota</taxon>
        <taxon>Coleoptera</taxon>
        <taxon>Polyphaga</taxon>
        <taxon>Cucujiformia</taxon>
        <taxon>Curculionidae</taxon>
        <taxon>Dryophthorinae</taxon>
        <taxon>Rhynchophorus</taxon>
    </lineage>
</organism>